<evidence type="ECO:0000313" key="2">
    <source>
        <dbReference type="Proteomes" id="UP001595839"/>
    </source>
</evidence>
<comment type="caution">
    <text evidence="1">The sequence shown here is derived from an EMBL/GenBank/DDBJ whole genome shotgun (WGS) entry which is preliminary data.</text>
</comment>
<organism evidence="1 2">
    <name type="scientific">Streptomyces vulcanius</name>
    <dbReference type="NCBI Taxonomy" id="1441876"/>
    <lineage>
        <taxon>Bacteria</taxon>
        <taxon>Bacillati</taxon>
        <taxon>Actinomycetota</taxon>
        <taxon>Actinomycetes</taxon>
        <taxon>Kitasatosporales</taxon>
        <taxon>Streptomycetaceae</taxon>
        <taxon>Streptomyces</taxon>
    </lineage>
</organism>
<accession>A0ABV9APB1</accession>
<keyword evidence="2" id="KW-1185">Reference proteome</keyword>
<dbReference type="RefSeq" id="WP_381173724.1">
    <property type="nucleotide sequence ID" value="NZ_JBHSFK010000012.1"/>
</dbReference>
<proteinExistence type="predicted"/>
<reference evidence="2" key="1">
    <citation type="journal article" date="2019" name="Int. J. Syst. Evol. Microbiol.">
        <title>The Global Catalogue of Microorganisms (GCM) 10K type strain sequencing project: providing services to taxonomists for standard genome sequencing and annotation.</title>
        <authorList>
            <consortium name="The Broad Institute Genomics Platform"/>
            <consortium name="The Broad Institute Genome Sequencing Center for Infectious Disease"/>
            <person name="Wu L."/>
            <person name="Ma J."/>
        </authorList>
    </citation>
    <scope>NUCLEOTIDE SEQUENCE [LARGE SCALE GENOMIC DNA]</scope>
    <source>
        <strain evidence="2">CGMCC 4.7177</strain>
    </source>
</reference>
<dbReference type="EMBL" id="JBHSFK010000012">
    <property type="protein sequence ID" value="MFC4501764.1"/>
    <property type="molecule type" value="Genomic_DNA"/>
</dbReference>
<gene>
    <name evidence="1" type="ORF">ACFPIH_19890</name>
</gene>
<sequence>MDEILRKAALPGRLHLHEMPYDTAFSRIVDLWYEGAVYGVVLNLDGSGAHVDSYWGNTQLQVIGENTARAEQLEALKTRWKVVSNEL</sequence>
<dbReference type="Proteomes" id="UP001595839">
    <property type="component" value="Unassembled WGS sequence"/>
</dbReference>
<evidence type="ECO:0000313" key="1">
    <source>
        <dbReference type="EMBL" id="MFC4501764.1"/>
    </source>
</evidence>
<protein>
    <submittedName>
        <fullName evidence="1">Uncharacterized protein</fullName>
    </submittedName>
</protein>
<name>A0ABV9APB1_9ACTN</name>